<dbReference type="Proteomes" id="UP000824469">
    <property type="component" value="Unassembled WGS sequence"/>
</dbReference>
<name>A0AA38GJD7_TAXCH</name>
<protein>
    <submittedName>
        <fullName evidence="3">Uncharacterized protein</fullName>
    </submittedName>
</protein>
<feature type="region of interest" description="Disordered" evidence="1">
    <location>
        <begin position="152"/>
        <end position="182"/>
    </location>
</feature>
<dbReference type="EMBL" id="JAHRHJ020000003">
    <property type="protein sequence ID" value="KAH9323018.1"/>
    <property type="molecule type" value="Genomic_DNA"/>
</dbReference>
<dbReference type="PANTHER" id="PTHR34188:SF5">
    <property type="entry name" value="OS05G0131900 PROTEIN"/>
    <property type="match status" value="1"/>
</dbReference>
<organism evidence="3 4">
    <name type="scientific">Taxus chinensis</name>
    <name type="common">Chinese yew</name>
    <name type="synonym">Taxus wallichiana var. chinensis</name>
    <dbReference type="NCBI Taxonomy" id="29808"/>
    <lineage>
        <taxon>Eukaryota</taxon>
        <taxon>Viridiplantae</taxon>
        <taxon>Streptophyta</taxon>
        <taxon>Embryophyta</taxon>
        <taxon>Tracheophyta</taxon>
        <taxon>Spermatophyta</taxon>
        <taxon>Pinopsida</taxon>
        <taxon>Pinidae</taxon>
        <taxon>Conifers II</taxon>
        <taxon>Cupressales</taxon>
        <taxon>Taxaceae</taxon>
        <taxon>Taxus</taxon>
    </lineage>
</organism>
<accession>A0AA38GJD7</accession>
<dbReference type="AlphaFoldDB" id="A0AA38GJD7"/>
<evidence type="ECO:0000313" key="3">
    <source>
        <dbReference type="EMBL" id="KAH9323018.1"/>
    </source>
</evidence>
<keyword evidence="2" id="KW-0812">Transmembrane</keyword>
<gene>
    <name evidence="3" type="ORF">KI387_017657</name>
</gene>
<reference evidence="3 4" key="1">
    <citation type="journal article" date="2021" name="Nat. Plants">
        <title>The Taxus genome provides insights into paclitaxel biosynthesis.</title>
        <authorList>
            <person name="Xiong X."/>
            <person name="Gou J."/>
            <person name="Liao Q."/>
            <person name="Li Y."/>
            <person name="Zhou Q."/>
            <person name="Bi G."/>
            <person name="Li C."/>
            <person name="Du R."/>
            <person name="Wang X."/>
            <person name="Sun T."/>
            <person name="Guo L."/>
            <person name="Liang H."/>
            <person name="Lu P."/>
            <person name="Wu Y."/>
            <person name="Zhang Z."/>
            <person name="Ro D.K."/>
            <person name="Shang Y."/>
            <person name="Huang S."/>
            <person name="Yan J."/>
        </authorList>
    </citation>
    <scope>NUCLEOTIDE SEQUENCE [LARGE SCALE GENOMIC DNA]</scope>
    <source>
        <strain evidence="3">Ta-2019</strain>
    </source>
</reference>
<keyword evidence="2" id="KW-1133">Transmembrane helix</keyword>
<feature type="non-terminal residue" evidence="3">
    <location>
        <position position="296"/>
    </location>
</feature>
<proteinExistence type="predicted"/>
<evidence type="ECO:0000256" key="1">
    <source>
        <dbReference type="SAM" id="MobiDB-lite"/>
    </source>
</evidence>
<sequence length="296" mass="32097">MNELDTCLQQEELHWPPSFGSPLQQDMNVMYADTNGYVLCVGRGTSAAETHYGGDLESGVMISEPEGSSVPASTRTLFGKEGGALSFAQRVNGSAGGHTGSSCVQCGVSCGFQQKVAKMGFSESAVPGYEKQRFQDLGLAKNGNTVSGCAEKIRHENVKPGWNKPPRPPRSTTDPSKERHTKGISDTVLLRRARLEKIRSLKAQKVGKPSSIKTTLWALLFTVSFFVIVIIQGIYSQGTIIPRNPSTKSGQRDSLVMHTFVNDAANSESEQRLALDEFSGPLSSSSRLGKYYSRTL</sequence>
<evidence type="ECO:0000256" key="2">
    <source>
        <dbReference type="SAM" id="Phobius"/>
    </source>
</evidence>
<comment type="caution">
    <text evidence="3">The sequence shown here is derived from an EMBL/GenBank/DDBJ whole genome shotgun (WGS) entry which is preliminary data.</text>
</comment>
<evidence type="ECO:0000313" key="4">
    <source>
        <dbReference type="Proteomes" id="UP000824469"/>
    </source>
</evidence>
<feature type="transmembrane region" description="Helical" evidence="2">
    <location>
        <begin position="216"/>
        <end position="235"/>
    </location>
</feature>
<dbReference type="OMA" id="HENDNPT"/>
<dbReference type="PANTHER" id="PTHR34188">
    <property type="entry name" value="OS01G0299500 PROTEIN"/>
    <property type="match status" value="1"/>
</dbReference>
<keyword evidence="2" id="KW-0472">Membrane</keyword>
<keyword evidence="4" id="KW-1185">Reference proteome</keyword>